<proteinExistence type="predicted"/>
<name>A0AB38T8M0_9HYPH</name>
<dbReference type="EMBL" id="CP088147">
    <property type="protein sequence ID" value="UTU50687.1"/>
    <property type="molecule type" value="Genomic_DNA"/>
</dbReference>
<dbReference type="AlphaFoldDB" id="A0AB38T8M0"/>
<sequence length="63" mass="7153">MHFDLVERLCQDFDRLQIDGKVEVALRRLEYQNAEVSSSTSMPIPMPIGIYGGLSGMAFLLHR</sequence>
<gene>
    <name evidence="1" type="ORF">LRP29_24880</name>
</gene>
<dbReference type="Proteomes" id="UP001060070">
    <property type="component" value="Chromosome"/>
</dbReference>
<keyword evidence="2" id="KW-1185">Reference proteome</keyword>
<accession>A0AB38T8M0</accession>
<evidence type="ECO:0000313" key="2">
    <source>
        <dbReference type="Proteomes" id="UP001060070"/>
    </source>
</evidence>
<protein>
    <submittedName>
        <fullName evidence="1">Uncharacterized protein</fullName>
    </submittedName>
</protein>
<dbReference type="RefSeq" id="WP_155924987.1">
    <property type="nucleotide sequence ID" value="NZ_CP088147.1"/>
</dbReference>
<organism evidence="1 2">
    <name type="scientific">Mesorhizobium ciceri</name>
    <dbReference type="NCBI Taxonomy" id="39645"/>
    <lineage>
        <taxon>Bacteria</taxon>
        <taxon>Pseudomonadati</taxon>
        <taxon>Pseudomonadota</taxon>
        <taxon>Alphaproteobacteria</taxon>
        <taxon>Hyphomicrobiales</taxon>
        <taxon>Phyllobacteriaceae</taxon>
        <taxon>Mesorhizobium</taxon>
    </lineage>
</organism>
<evidence type="ECO:0000313" key="1">
    <source>
        <dbReference type="EMBL" id="UTU50687.1"/>
    </source>
</evidence>
<reference evidence="1 2" key="1">
    <citation type="journal article" date="2022" name="Microbiol. Resour. Announc.">
        <title>Complete Genome Sequence of Mesorhizobium ciceri Strain R30, a Rhizobium Used as a Commercial Inoculant for Chickpea in Argentina.</title>
        <authorList>
            <person name="Foresto E."/>
            <person name="Revale S."/>
            <person name="Primo E."/>
            <person name="Nievas F."/>
            <person name="Carezzano E."/>
            <person name="Puente M."/>
            <person name="Alzari P."/>
            <person name="Mart M."/>
            <person name="Ben-Assaya M."/>
            <person name="Mornico D."/>
            <person name="Santoro M."/>
            <person name="Mart F."/>
            <person name="Giordano W."/>
            <person name="Bogino P."/>
        </authorList>
    </citation>
    <scope>NUCLEOTIDE SEQUENCE [LARGE SCALE GENOMIC DNA]</scope>
    <source>
        <strain evidence="1 2">R30</strain>
    </source>
</reference>